<reference evidence="2" key="1">
    <citation type="submission" date="2014-03" db="EMBL/GenBank/DDBJ databases">
        <authorList>
            <person name="Aksoy S."/>
            <person name="Warren W."/>
            <person name="Wilson R.K."/>
        </authorList>
    </citation>
    <scope>NUCLEOTIDE SEQUENCE [LARGE SCALE GENOMIC DNA]</scope>
    <source>
        <strain evidence="2">IAEA</strain>
    </source>
</reference>
<organism evidence="1 2">
    <name type="scientific">Glossina pallidipes</name>
    <name type="common">Tsetse fly</name>
    <dbReference type="NCBI Taxonomy" id="7398"/>
    <lineage>
        <taxon>Eukaryota</taxon>
        <taxon>Metazoa</taxon>
        <taxon>Ecdysozoa</taxon>
        <taxon>Arthropoda</taxon>
        <taxon>Hexapoda</taxon>
        <taxon>Insecta</taxon>
        <taxon>Pterygota</taxon>
        <taxon>Neoptera</taxon>
        <taxon>Endopterygota</taxon>
        <taxon>Diptera</taxon>
        <taxon>Brachycera</taxon>
        <taxon>Muscomorpha</taxon>
        <taxon>Hippoboscoidea</taxon>
        <taxon>Glossinidae</taxon>
        <taxon>Glossina</taxon>
    </lineage>
</organism>
<keyword evidence="2" id="KW-1185">Reference proteome</keyword>
<sequence length="72" mass="8271">MELILKVDNADADDDDDDVSRSRLLPVLEPSDIELKDSRLLRNDGRFEMLFDSHLLSRLPIAFVLMPLLFAE</sequence>
<name>A0A1A9ZC78_GLOPL</name>
<dbReference type="EnsemblMetazoa" id="GPAI010305-RA">
    <property type="protein sequence ID" value="GPAI010305-PA"/>
    <property type="gene ID" value="GPAI010305"/>
</dbReference>
<accession>A0A1A9ZC78</accession>
<dbReference type="AlphaFoldDB" id="A0A1A9ZC78"/>
<protein>
    <submittedName>
        <fullName evidence="1">Uncharacterized protein</fullName>
    </submittedName>
</protein>
<dbReference type="Proteomes" id="UP000092445">
    <property type="component" value="Unassembled WGS sequence"/>
</dbReference>
<evidence type="ECO:0000313" key="1">
    <source>
        <dbReference type="EnsemblMetazoa" id="GPAI010305-PA"/>
    </source>
</evidence>
<dbReference type="VEuPathDB" id="VectorBase:GPAI010305"/>
<evidence type="ECO:0000313" key="2">
    <source>
        <dbReference type="Proteomes" id="UP000092445"/>
    </source>
</evidence>
<proteinExistence type="predicted"/>
<reference evidence="1" key="2">
    <citation type="submission" date="2020-05" db="UniProtKB">
        <authorList>
            <consortium name="EnsemblMetazoa"/>
        </authorList>
    </citation>
    <scope>IDENTIFICATION</scope>
    <source>
        <strain evidence="1">IAEA</strain>
    </source>
</reference>